<feature type="region of interest" description="Disordered" evidence="1">
    <location>
        <begin position="323"/>
        <end position="343"/>
    </location>
</feature>
<dbReference type="Proteomes" id="UP000295192">
    <property type="component" value="Unassembled WGS sequence"/>
</dbReference>
<evidence type="ECO:0000313" key="3">
    <source>
        <dbReference type="Proteomes" id="UP000295192"/>
    </source>
</evidence>
<feature type="compositionally biased region" description="Low complexity" evidence="1">
    <location>
        <begin position="191"/>
        <end position="231"/>
    </location>
</feature>
<name>A0A484AVH0_DRONA</name>
<feature type="region of interest" description="Disordered" evidence="1">
    <location>
        <begin position="249"/>
        <end position="281"/>
    </location>
</feature>
<protein>
    <submittedName>
        <fullName evidence="2">Uncharacterized protein</fullName>
    </submittedName>
</protein>
<accession>A0A484AVH0</accession>
<dbReference type="EMBL" id="LSRL02000960">
    <property type="protein sequence ID" value="TDG39565.1"/>
    <property type="molecule type" value="Genomic_DNA"/>
</dbReference>
<evidence type="ECO:0000313" key="2">
    <source>
        <dbReference type="EMBL" id="TDG39565.1"/>
    </source>
</evidence>
<feature type="compositionally biased region" description="Low complexity" evidence="1">
    <location>
        <begin position="158"/>
        <end position="167"/>
    </location>
</feature>
<feature type="region of interest" description="Disordered" evidence="1">
    <location>
        <begin position="130"/>
        <end position="167"/>
    </location>
</feature>
<dbReference type="OrthoDB" id="7871718at2759"/>
<dbReference type="OMA" id="HRRSGVH"/>
<reference evidence="2 3" key="1">
    <citation type="journal article" date="2019" name="J. Hered.">
        <title>An Improved Genome Assembly for Drosophila navojoa, the Basal Species in the mojavensis Cluster.</title>
        <authorList>
            <person name="Vanderlinde T."/>
            <person name="Dupim E.G."/>
            <person name="Nazario-Yepiz N.O."/>
            <person name="Carvalho A.B."/>
        </authorList>
    </citation>
    <scope>NUCLEOTIDE SEQUENCE [LARGE SCALE GENOMIC DNA]</scope>
    <source>
        <strain evidence="2">Navoj_Jal97</strain>
        <tissue evidence="2">Whole organism</tissue>
    </source>
</reference>
<feature type="compositionally biased region" description="Basic residues" evidence="1">
    <location>
        <begin position="256"/>
        <end position="278"/>
    </location>
</feature>
<evidence type="ECO:0000256" key="1">
    <source>
        <dbReference type="SAM" id="MobiDB-lite"/>
    </source>
</evidence>
<dbReference type="AlphaFoldDB" id="A0A484AVH0"/>
<gene>
    <name evidence="2" type="ORF">AWZ03_014012</name>
</gene>
<keyword evidence="3" id="KW-1185">Reference proteome</keyword>
<proteinExistence type="predicted"/>
<feature type="region of interest" description="Disordered" evidence="1">
    <location>
        <begin position="44"/>
        <end position="92"/>
    </location>
</feature>
<feature type="compositionally biased region" description="Polar residues" evidence="1">
    <location>
        <begin position="64"/>
        <end position="74"/>
    </location>
</feature>
<feature type="region of interest" description="Disordered" evidence="1">
    <location>
        <begin position="191"/>
        <end position="236"/>
    </location>
</feature>
<comment type="caution">
    <text evidence="2">The sequence shown here is derived from an EMBL/GenBank/DDBJ whole genome shotgun (WGS) entry which is preliminary data.</text>
</comment>
<organism evidence="2 3">
    <name type="scientific">Drosophila navojoa</name>
    <name type="common">Fruit fly</name>
    <dbReference type="NCBI Taxonomy" id="7232"/>
    <lineage>
        <taxon>Eukaryota</taxon>
        <taxon>Metazoa</taxon>
        <taxon>Ecdysozoa</taxon>
        <taxon>Arthropoda</taxon>
        <taxon>Hexapoda</taxon>
        <taxon>Insecta</taxon>
        <taxon>Pterygota</taxon>
        <taxon>Neoptera</taxon>
        <taxon>Endopterygota</taxon>
        <taxon>Diptera</taxon>
        <taxon>Brachycera</taxon>
        <taxon>Muscomorpha</taxon>
        <taxon>Ephydroidea</taxon>
        <taxon>Drosophilidae</taxon>
        <taxon>Drosophila</taxon>
    </lineage>
</organism>
<sequence>MAFLRNKSFALKQFIPVSICSSDAMWTRNKSFHHVLPKFPFPSGESLSRHQLVKPRQPPIPPESASSGSTPSNPQKKHVDFLRDDCDDEEETVAAVKLPSEHQLVAKPSQKLAEKVDSSWQLKSISELKTASSHSLLLADKTSSSSSSSLTNSKREQQQQQQQQLQQKQQQQQQPQQQQQLQQQQQQPQQQQQELPKAQELQQQQQQELPKTQELQQQQNQNQTQTQNQPQRKQCPQDAYFERVKIQNESMQKAQDHKHHQHQHQHQHHHHHHHHHSDKKVNVHLENGKVHQRIHKLMQLQQQMDDTEPTPFTPQKLRNYQFGQSRHRRSGVHNFDDMRPPRASTYTHPVYGARVKQVASDTQAYTPAHKDSDNGDIFAKSRAQAIMMRQSKSEQFPSKRTARPIGGESAMYRLCKGLLLRNVISKY</sequence>